<accession>A0A4Y2A220</accession>
<dbReference type="PANTHER" id="PTHR35385:SF2">
    <property type="entry name" value="PROTEIN B, PUTATIVE-RELATED"/>
    <property type="match status" value="1"/>
</dbReference>
<protein>
    <recommendedName>
        <fullName evidence="3">MULE transposase domain-containing protein</fullName>
    </recommendedName>
</protein>
<dbReference type="EMBL" id="BGPR01000004">
    <property type="protein sequence ID" value="GBL73822.1"/>
    <property type="molecule type" value="Genomic_DNA"/>
</dbReference>
<dbReference type="Proteomes" id="UP000499080">
    <property type="component" value="Unassembled WGS sequence"/>
</dbReference>
<comment type="caution">
    <text evidence="1">The sequence shown here is derived from an EMBL/GenBank/DDBJ whole genome shotgun (WGS) entry which is preliminary data.</text>
</comment>
<organism evidence="1 2">
    <name type="scientific">Araneus ventricosus</name>
    <name type="common">Orbweaver spider</name>
    <name type="synonym">Epeira ventricosa</name>
    <dbReference type="NCBI Taxonomy" id="182803"/>
    <lineage>
        <taxon>Eukaryota</taxon>
        <taxon>Metazoa</taxon>
        <taxon>Ecdysozoa</taxon>
        <taxon>Arthropoda</taxon>
        <taxon>Chelicerata</taxon>
        <taxon>Arachnida</taxon>
        <taxon>Araneae</taxon>
        <taxon>Araneomorphae</taxon>
        <taxon>Entelegynae</taxon>
        <taxon>Araneoidea</taxon>
        <taxon>Araneidae</taxon>
        <taxon>Araneus</taxon>
    </lineage>
</organism>
<name>A0A4Y2A220_ARAVE</name>
<reference evidence="1 2" key="1">
    <citation type="journal article" date="2019" name="Sci. Rep.">
        <title>Orb-weaving spider Araneus ventricosus genome elucidates the spidroin gene catalogue.</title>
        <authorList>
            <person name="Kono N."/>
            <person name="Nakamura H."/>
            <person name="Ohtoshi R."/>
            <person name="Moran D.A.P."/>
            <person name="Shinohara A."/>
            <person name="Yoshida Y."/>
            <person name="Fujiwara M."/>
            <person name="Mori M."/>
            <person name="Tomita M."/>
            <person name="Arakawa K."/>
        </authorList>
    </citation>
    <scope>NUCLEOTIDE SEQUENCE [LARGE SCALE GENOMIC DNA]</scope>
</reference>
<sequence>MKEQLENYFYDGMGPAESAKYHKGVLEMNADFQPRDLANRRINPTQRTIEYWHEKWRLLNLGPRNGHGMIEKLKEKMSTYRKCNVQDEFEENPFPVESPTTKRSHCVTTSKEIIFVDFTTSCDAESHAVPFMLTPCATGAVPVGIFVTKRQTEGSYKQGFHLILNILKESAFCNKGSPATFITDDSDAEISALKKTGLRVNISFAFSMLGSLCGGGFRILKMGSPNNSRRQLMSHFLQIMYAETPVCAEDQFMQ</sequence>
<evidence type="ECO:0000313" key="1">
    <source>
        <dbReference type="EMBL" id="GBL73822.1"/>
    </source>
</evidence>
<gene>
    <name evidence="1" type="ORF">AVEN_230786_1</name>
</gene>
<keyword evidence="2" id="KW-1185">Reference proteome</keyword>
<proteinExistence type="predicted"/>
<dbReference type="OrthoDB" id="6436300at2759"/>
<evidence type="ECO:0008006" key="3">
    <source>
        <dbReference type="Google" id="ProtNLM"/>
    </source>
</evidence>
<dbReference type="AlphaFoldDB" id="A0A4Y2A220"/>
<dbReference type="PANTHER" id="PTHR35385">
    <property type="entry name" value="PROTEIN B, PUTATIVE-RELATED-RELATED"/>
    <property type="match status" value="1"/>
</dbReference>
<evidence type="ECO:0000313" key="2">
    <source>
        <dbReference type="Proteomes" id="UP000499080"/>
    </source>
</evidence>